<protein>
    <submittedName>
        <fullName evidence="1">Uncharacterized protein</fullName>
    </submittedName>
</protein>
<dbReference type="Proteomes" id="UP001549119">
    <property type="component" value="Unassembled WGS sequence"/>
</dbReference>
<proteinExistence type="predicted"/>
<sequence length="108" mass="12084">MPIPYGYTRGNTAARIAYLKESIEAIEDGYTAGSDVIEYPNAGRLEQLKRADAEGRLRQLYTQYAKLIGDKDLLAEVQTGPRFVRVVGTPNYVPGFYSPFGFGWGRCR</sequence>
<reference evidence="1 2" key="1">
    <citation type="submission" date="2024-06" db="EMBL/GenBank/DDBJ databases">
        <title>Genomics of switchgrass bacterial isolates.</title>
        <authorList>
            <person name="Shade A."/>
        </authorList>
    </citation>
    <scope>NUCLEOTIDE SEQUENCE [LARGE SCALE GENOMIC DNA]</scope>
    <source>
        <strain evidence="1 2">PvP084</strain>
    </source>
</reference>
<gene>
    <name evidence="1" type="ORF">ABIC20_004577</name>
</gene>
<comment type="caution">
    <text evidence="1">The sequence shown here is derived from an EMBL/GenBank/DDBJ whole genome shotgun (WGS) entry which is preliminary data.</text>
</comment>
<evidence type="ECO:0000313" key="2">
    <source>
        <dbReference type="Proteomes" id="UP001549119"/>
    </source>
</evidence>
<name>A0ABV2NL95_9HYPH</name>
<accession>A0ABV2NL95</accession>
<dbReference type="EMBL" id="JBEPNW010000002">
    <property type="protein sequence ID" value="MET3867268.1"/>
    <property type="molecule type" value="Genomic_DNA"/>
</dbReference>
<organism evidence="1 2">
    <name type="scientific">Methylobacterium radiotolerans</name>
    <dbReference type="NCBI Taxonomy" id="31998"/>
    <lineage>
        <taxon>Bacteria</taxon>
        <taxon>Pseudomonadati</taxon>
        <taxon>Pseudomonadota</taxon>
        <taxon>Alphaproteobacteria</taxon>
        <taxon>Hyphomicrobiales</taxon>
        <taxon>Methylobacteriaceae</taxon>
        <taxon>Methylobacterium</taxon>
    </lineage>
</organism>
<evidence type="ECO:0000313" key="1">
    <source>
        <dbReference type="EMBL" id="MET3867268.1"/>
    </source>
</evidence>
<keyword evidence="2" id="KW-1185">Reference proteome</keyword>
<dbReference type="RefSeq" id="WP_063110562.1">
    <property type="nucleotide sequence ID" value="NZ_JBEPNV010000001.1"/>
</dbReference>